<dbReference type="Ensembl" id="ENST00000550017.2">
    <property type="protein sequence ID" value="ENSP00000450100.2"/>
    <property type="gene ID" value="ENSG00000204689.7"/>
</dbReference>
<feature type="transmembrane region" description="Helical" evidence="12">
    <location>
        <begin position="103"/>
        <end position="121"/>
    </location>
</feature>
<evidence type="ECO:0000259" key="13">
    <source>
        <dbReference type="PROSITE" id="PS50262"/>
    </source>
</evidence>
<dbReference type="SMR" id="A0A087WY02"/>
<dbReference type="CDD" id="cd15225">
    <property type="entry name" value="7tmA_OR10A-like"/>
    <property type="match status" value="1"/>
</dbReference>
<keyword evidence="8 12" id="KW-0472">Membrane</keyword>
<dbReference type="EMBL" id="AL645927">
    <property type="status" value="NOT_ANNOTATED_CDS"/>
    <property type="molecule type" value="Genomic_DNA"/>
</dbReference>
<evidence type="ECO:0000256" key="1">
    <source>
        <dbReference type="ARBA" id="ARBA00004651"/>
    </source>
</evidence>
<dbReference type="UCSC" id="uc063mmz.1">
    <property type="organism name" value="human"/>
</dbReference>
<dbReference type="AlphaFoldDB" id="A0A087WY02"/>
<dbReference type="Proteomes" id="UP000005640">
    <property type="component" value="Chromosome 6"/>
</dbReference>
<evidence type="ECO:0000256" key="2">
    <source>
        <dbReference type="ARBA" id="ARBA00022475"/>
    </source>
</evidence>
<evidence type="ECO:0000256" key="12">
    <source>
        <dbReference type="RuleBase" id="RU363047"/>
    </source>
</evidence>
<dbReference type="Ensembl" id="ENST00000546473.2">
    <property type="protein sequence ID" value="ENSP00000448774.2"/>
    <property type="gene ID" value="ENSG00000229412.5"/>
</dbReference>
<evidence type="ECO:0000313" key="14">
    <source>
        <dbReference type="Ensembl" id="ENSP00000481429.1"/>
    </source>
</evidence>
<feature type="transmembrane region" description="Helical" evidence="12">
    <location>
        <begin position="198"/>
        <end position="217"/>
    </location>
</feature>
<dbReference type="PANTHER" id="PTHR26453">
    <property type="entry name" value="OLFACTORY RECEPTOR"/>
    <property type="match status" value="1"/>
</dbReference>
<proteinExistence type="inferred from homology"/>
<reference evidence="14" key="1">
    <citation type="journal article" date="2001" name="Nature">
        <title>Initial sequencing and analysis of the human genome.</title>
        <authorList>
            <consortium name="International Human Genome Sequencing Consortium"/>
            <person name="Lander E.S."/>
            <person name="Linton L.M."/>
            <person name="Birren B."/>
            <person name="Nusbaum C."/>
            <person name="Zody M.C."/>
            <person name="Baldwin J."/>
            <person name="Devon K."/>
            <person name="Dewar K."/>
            <person name="Doyle M."/>
            <person name="FitzHugh W."/>
            <person name="Funke R."/>
            <person name="Gage D."/>
            <person name="Harris K."/>
            <person name="Heaford A."/>
            <person name="Howland J."/>
            <person name="Kann L."/>
            <person name="Lehoczky J."/>
            <person name="LeVine R."/>
            <person name="McEwan P."/>
            <person name="McKernan K."/>
            <person name="Meldrim J."/>
            <person name="Mesirov J.P."/>
            <person name="Miranda C."/>
            <person name="Morris W."/>
            <person name="Naylor J."/>
            <person name="Raymond C."/>
            <person name="Rosetti M."/>
            <person name="Santos R."/>
            <person name="Sheridan A."/>
            <person name="Sougnez C."/>
            <person name="Stange-Thomann N."/>
            <person name="Stojanovic N."/>
            <person name="Subramanian A."/>
            <person name="Wyman D."/>
            <person name="Rogers J."/>
            <person name="Sulston J."/>
            <person name="Ainscough R."/>
            <person name="Beck S."/>
            <person name="Bentley D."/>
            <person name="Burton J."/>
            <person name="Clee C."/>
            <person name="Carter N."/>
            <person name="Coulson A."/>
            <person name="Deadman R."/>
            <person name="Deloukas P."/>
            <person name="Dunham A."/>
            <person name="Dunham I."/>
            <person name="Durbin R."/>
            <person name="French L."/>
            <person name="Grafham D."/>
            <person name="Gregory S."/>
            <person name="Hubbard T."/>
            <person name="Humphray S."/>
            <person name="Hunt A."/>
            <person name="Jones M."/>
            <person name="Lloyd C."/>
            <person name="McMurray A."/>
            <person name="Matthews L."/>
            <person name="Mercer S."/>
            <person name="Milne S."/>
            <person name="Mullikin J.C."/>
            <person name="Mungall A."/>
            <person name="Plumb R."/>
            <person name="Ross M."/>
            <person name="Shownkeen R."/>
            <person name="Sims S."/>
            <person name="Waterston R.H."/>
            <person name="Wilson R.K."/>
            <person name="Hillier L.W."/>
            <person name="McPherson J.D."/>
            <person name="Marra M.A."/>
            <person name="Mardis E.R."/>
            <person name="Fulton L.A."/>
            <person name="Chinwalla A.T."/>
            <person name="Pepin K.H."/>
            <person name="Gish W.R."/>
            <person name="Chissoe S.L."/>
            <person name="Wendl M.C."/>
            <person name="Delehaunty K.D."/>
            <person name="Miner T.L."/>
            <person name="Delehaunty A."/>
            <person name="Kramer J.B."/>
            <person name="Cook L.L."/>
            <person name="Fulton R.S."/>
            <person name="Johnson D.L."/>
            <person name="Minx P.J."/>
            <person name="Clifton S.W."/>
            <person name="Hawkins T."/>
            <person name="Branscomb E."/>
            <person name="Predki P."/>
            <person name="Richardson P."/>
            <person name="Wenning S."/>
            <person name="Slezak T."/>
            <person name="Doggett N."/>
            <person name="Cheng J.F."/>
            <person name="Olsen A."/>
            <person name="Lucas S."/>
            <person name="Elkin C."/>
            <person name="Uberbacher E."/>
            <person name="Frazier M."/>
            <person name="Gibbs R.A."/>
            <person name="Muzny D.M."/>
            <person name="Scherer S.E."/>
            <person name="Bouck J.B."/>
            <person name="Sodergren E.J."/>
            <person name="Worley K.C."/>
            <person name="Rives C.M."/>
            <person name="Gorrell J.H."/>
            <person name="Metzker M.L."/>
            <person name="Naylor S.L."/>
            <person name="Kucherlapati R.S."/>
            <person name="Nelson D.L."/>
            <person name="Weinstock G.M."/>
            <person name="Sakaki Y."/>
            <person name="Fujiyama A."/>
            <person name="Hattori M."/>
            <person name="Yada T."/>
            <person name="Toyoda A."/>
            <person name="Itoh T."/>
            <person name="Kawagoe C."/>
            <person name="Watanabe H."/>
            <person name="Totoki Y."/>
            <person name="Taylor T."/>
            <person name="Weissenbach J."/>
            <person name="Heilig R."/>
            <person name="Saurin W."/>
            <person name="Artiguenave F."/>
            <person name="Brottier P."/>
            <person name="Bruls T."/>
            <person name="Pelletier E."/>
            <person name="Robert C."/>
            <person name="Wincker P."/>
            <person name="Smith D.R."/>
            <person name="Doucette-Stamm L."/>
            <person name="Rubenfield M."/>
            <person name="Weinstock K."/>
            <person name="Lee H.M."/>
            <person name="Dubois J."/>
            <person name="Rosenthal A."/>
            <person name="Platzer M."/>
            <person name="Nyakatura G."/>
            <person name="Taudien S."/>
            <person name="Rump A."/>
            <person name="Yang H."/>
            <person name="Yu J."/>
            <person name="Wang J."/>
            <person name="Huang G."/>
            <person name="Gu J."/>
            <person name="Hood L."/>
            <person name="Rowen L."/>
            <person name="Madan A."/>
            <person name="Qin S."/>
            <person name="Davis R.W."/>
            <person name="Federspiel N.A."/>
            <person name="Abola A.P."/>
            <person name="Proctor M.J."/>
            <person name="Myers R.M."/>
            <person name="Schmutz J."/>
            <person name="Dickson M."/>
            <person name="Grimwood J."/>
            <person name="Cox D.R."/>
            <person name="Olson M.V."/>
            <person name="Kaul R."/>
            <person name="Raymond C."/>
            <person name="Shimizu N."/>
            <person name="Kawasaki K."/>
            <person name="Minoshima S."/>
            <person name="Evans G.A."/>
            <person name="Athanasiou M."/>
            <person name="Schultz R."/>
            <person name="Roe B.A."/>
            <person name="Chen F."/>
            <person name="Pan H."/>
            <person name="Ramser J."/>
            <person name="Lehrach H."/>
            <person name="Reinhardt R."/>
            <person name="McCombie W.R."/>
            <person name="de la Bastide M."/>
            <person name="Dedhia N."/>
            <person name="Blocker H."/>
            <person name="Hornischer K."/>
            <person name="Nordsiek G."/>
            <person name="Agarwala R."/>
            <person name="Aravind L."/>
            <person name="Bailey J.A."/>
            <person name="Bateman A."/>
            <person name="Batzoglou S."/>
            <person name="Birney E."/>
            <person name="Bork P."/>
            <person name="Brown D.G."/>
            <person name="Burge C.B."/>
            <person name="Cerutti L."/>
            <person name="Chen H.C."/>
            <person name="Church D."/>
            <person name="Clamp M."/>
            <person name="Copley R.R."/>
            <person name="Doerks T."/>
            <person name="Eddy S.R."/>
            <person name="Eichler E.E."/>
            <person name="Furey T.S."/>
            <person name="Galagan J."/>
            <person name="Gilbert J.G."/>
            <person name="Harmon C."/>
            <person name="Hayashizaki Y."/>
            <person name="Haussler D."/>
            <person name="Hermjakob H."/>
            <person name="Hokamp K."/>
            <person name="Jang W."/>
            <person name="Johnson L.S."/>
            <person name="Jones T.A."/>
            <person name="Kasif S."/>
            <person name="Kaspryzk A."/>
            <person name="Kennedy S."/>
            <person name="Kent W.J."/>
            <person name="Kitts P."/>
            <person name="Koonin E.V."/>
            <person name="Korf I."/>
            <person name="Kulp D."/>
            <person name="Lancet D."/>
            <person name="Lowe T.M."/>
            <person name="McLysaght A."/>
            <person name="Mikkelsen T."/>
            <person name="Moran J.V."/>
            <person name="Mulder N."/>
            <person name="Pollara V.J."/>
            <person name="Ponting C.P."/>
            <person name="Schuler G."/>
            <person name="Schultz J."/>
            <person name="Slater G."/>
            <person name="Smit A.F."/>
            <person name="Stupka E."/>
            <person name="Szustakowski J."/>
            <person name="Thierry-Mieg D."/>
            <person name="Thierry-Mieg J."/>
            <person name="Wagner L."/>
            <person name="Wallis J."/>
            <person name="Wheeler R."/>
            <person name="Williams A."/>
            <person name="Wolf Y.I."/>
            <person name="Wolfe K.H."/>
            <person name="Yang S.P."/>
            <person name="Yeh R.F."/>
            <person name="Collins F."/>
            <person name="Guyer M.S."/>
            <person name="Peterson J."/>
            <person name="Felsenfeld A."/>
            <person name="Wetterstrand K.A."/>
            <person name="Patrinos A."/>
            <person name="Morgan M.J."/>
            <person name="de Jong P."/>
            <person name="Catanese J.J."/>
            <person name="Osoegawa K."/>
            <person name="Shizuya H."/>
            <person name="Choi S."/>
            <person name="Chen Y.J."/>
        </authorList>
    </citation>
    <scope>NUCLEOTIDE SEQUENCE [LARGE SCALE GENOMIC DNA]</scope>
</reference>
<evidence type="ECO:0000256" key="7">
    <source>
        <dbReference type="ARBA" id="ARBA00023040"/>
    </source>
</evidence>
<keyword evidence="15" id="KW-1185">Reference proteome</keyword>
<dbReference type="OrthoDB" id="9975554at2759"/>
<name>A0A087WY02_HUMAN</name>
<dbReference type="FunFam" id="1.20.1070.10:FF:000001">
    <property type="entry name" value="Olfactory receptor"/>
    <property type="match status" value="1"/>
</dbReference>
<dbReference type="InterPro" id="IPR000725">
    <property type="entry name" value="Olfact_rcpt"/>
</dbReference>
<keyword evidence="6 12" id="KW-1133">Transmembrane helix</keyword>
<dbReference type="Ensembl" id="ENST00000622521.1">
    <property type="protein sequence ID" value="ENSP00000481429.1"/>
    <property type="gene ID" value="ENSG00000206474.8"/>
</dbReference>
<evidence type="ECO:0000256" key="9">
    <source>
        <dbReference type="ARBA" id="ARBA00023170"/>
    </source>
</evidence>
<evidence type="ECO:0000256" key="3">
    <source>
        <dbReference type="ARBA" id="ARBA00022606"/>
    </source>
</evidence>
<feature type="transmembrane region" description="Helical" evidence="12">
    <location>
        <begin position="141"/>
        <end position="159"/>
    </location>
</feature>
<feature type="transmembrane region" description="Helical" evidence="12">
    <location>
        <begin position="238"/>
        <end position="261"/>
    </location>
</feature>
<dbReference type="InterPro" id="IPR000276">
    <property type="entry name" value="GPCR_Rhodpsn"/>
</dbReference>
<dbReference type="VEuPathDB" id="HostDB:ENSG00000206474"/>
<dbReference type="GO" id="GO:0005886">
    <property type="term" value="C:plasma membrane"/>
    <property type="evidence" value="ECO:0007669"/>
    <property type="project" value="UniProtKB-SubCell"/>
</dbReference>
<feature type="transmembrane region" description="Helical" evidence="12">
    <location>
        <begin position="273"/>
        <end position="293"/>
    </location>
</feature>
<dbReference type="GeneTree" id="ENSGT01150000286970"/>
<dbReference type="PROSITE" id="PS50262">
    <property type="entry name" value="G_PROTEIN_RECEP_F1_2"/>
    <property type="match status" value="1"/>
</dbReference>
<comment type="subcellular location">
    <subcellularLocation>
        <location evidence="1 12">Cell membrane</location>
        <topology evidence="1 12">Multi-pass membrane protein</topology>
    </subcellularLocation>
</comment>
<dbReference type="GO" id="GO:0004930">
    <property type="term" value="F:G protein-coupled receptor activity"/>
    <property type="evidence" value="ECO:0007669"/>
    <property type="project" value="UniProtKB-KW"/>
</dbReference>
<keyword evidence="7 11" id="KW-0297">G-protein coupled receptor</keyword>
<dbReference type="Bgee" id="ENSG00000206474">
    <property type="expression patterns" value="Expressed in bone marrow cell"/>
</dbReference>
<accession>A0A087WY02</accession>
<evidence type="ECO:0000256" key="4">
    <source>
        <dbReference type="ARBA" id="ARBA00022692"/>
    </source>
</evidence>
<evidence type="ECO:0000256" key="11">
    <source>
        <dbReference type="RuleBase" id="RU000688"/>
    </source>
</evidence>
<dbReference type="Pfam" id="PF13853">
    <property type="entry name" value="7tm_4"/>
    <property type="match status" value="1"/>
</dbReference>
<dbReference type="PRINTS" id="PR00245">
    <property type="entry name" value="OLFACTORYR"/>
</dbReference>
<keyword evidence="10 11" id="KW-0807">Transducer</keyword>
<evidence type="ECO:0000256" key="10">
    <source>
        <dbReference type="ARBA" id="ARBA00023224"/>
    </source>
</evidence>
<gene>
    <name evidence="14" type="primary">OR10C1</name>
</gene>
<evidence type="ECO:0000256" key="8">
    <source>
        <dbReference type="ARBA" id="ARBA00023136"/>
    </source>
</evidence>
<keyword evidence="4 11" id="KW-0812">Transmembrane</keyword>
<dbReference type="GO" id="GO:0004984">
    <property type="term" value="F:olfactory receptor activity"/>
    <property type="evidence" value="ECO:0007669"/>
    <property type="project" value="InterPro"/>
</dbReference>
<keyword evidence="2 12" id="KW-1003">Cell membrane</keyword>
<dbReference type="PRINTS" id="PR00237">
    <property type="entry name" value="GPCRRHODOPSN"/>
</dbReference>
<keyword evidence="5 12" id="KW-0552">Olfaction</keyword>
<dbReference type="SUPFAM" id="SSF81321">
    <property type="entry name" value="Family A G protein-coupled receptor-like"/>
    <property type="match status" value="1"/>
</dbReference>
<feature type="domain" description="G-protein coupled receptors family 1 profile" evidence="13">
    <location>
        <begin position="42"/>
        <end position="291"/>
    </location>
</feature>
<organism evidence="14 15">
    <name type="scientific">Homo sapiens</name>
    <name type="common">Human</name>
    <dbReference type="NCBI Taxonomy" id="9606"/>
    <lineage>
        <taxon>Eukaryota</taxon>
        <taxon>Metazoa</taxon>
        <taxon>Chordata</taxon>
        <taxon>Craniata</taxon>
        <taxon>Vertebrata</taxon>
        <taxon>Euteleostomi</taxon>
        <taxon>Mammalia</taxon>
        <taxon>Eutheria</taxon>
        <taxon>Euarchontoglires</taxon>
        <taxon>Primates</taxon>
        <taxon>Haplorrhini</taxon>
        <taxon>Catarrhini</taxon>
        <taxon>Hominidae</taxon>
        <taxon>Homo</taxon>
    </lineage>
</organism>
<dbReference type="PROSITE" id="PS00237">
    <property type="entry name" value="G_PROTEIN_RECEP_F1_1"/>
    <property type="match status" value="1"/>
</dbReference>
<reference evidence="14" key="3">
    <citation type="journal article" date="2004" name="Nature">
        <title>Finishing the euchromatic sequence of the human genome.</title>
        <authorList>
            <consortium name="International Human Genome Sequencing Consortium"/>
        </authorList>
    </citation>
    <scope>NUCLEOTIDE SEQUENCE [LARGE SCALE GENOMIC DNA]</scope>
</reference>
<dbReference type="HGNC" id="HGNC:8165">
    <property type="gene designation" value="OR10C1"/>
</dbReference>
<comment type="similarity">
    <text evidence="11">Belongs to the G-protein coupled receptor 1 family.</text>
</comment>
<feature type="transmembrane region" description="Helical" evidence="12">
    <location>
        <begin position="27"/>
        <end position="50"/>
    </location>
</feature>
<dbReference type="InterPro" id="IPR017452">
    <property type="entry name" value="GPCR_Rhodpsn_7TM"/>
</dbReference>
<dbReference type="Gene3D" id="1.20.1070.10">
    <property type="entry name" value="Rhodopsin 7-helix transmembrane proteins"/>
    <property type="match status" value="1"/>
</dbReference>
<reference evidence="14 15" key="2">
    <citation type="journal article" date="2003" name="Nature">
        <title>The DNA sequence and analysis of human chromosome 6.</title>
        <authorList>
            <person name="Mungall A.J."/>
            <person name="Palmer S.A."/>
            <person name="Sims S.K."/>
            <person name="Edwards C.A."/>
            <person name="Ashurst J.L."/>
            <person name="Wilming L."/>
            <person name="Jones M.C."/>
            <person name="Horton R."/>
            <person name="Hunt S.E."/>
            <person name="Scott C.E."/>
            <person name="Gilbert J.G."/>
            <person name="Clamp M.E."/>
            <person name="Bethel G."/>
            <person name="Milne S."/>
            <person name="Ainscough R."/>
            <person name="Almeida J.P."/>
            <person name="Ambrose K.D."/>
            <person name="Andrews T.D."/>
            <person name="Ashwell R.I."/>
            <person name="Babbage A.K."/>
            <person name="Bagguley C.L."/>
            <person name="Bailey J."/>
            <person name="Banerjee R."/>
            <person name="Barker D.J."/>
            <person name="Barlow K.F."/>
            <person name="Bates K."/>
            <person name="Beare D.M."/>
            <person name="Beasley H."/>
            <person name="Beasley O."/>
            <person name="Bird C.P."/>
            <person name="Blakey S."/>
            <person name="Bray-Allen S."/>
            <person name="Brook J."/>
            <person name="Brown A.J."/>
            <person name="Brown J.Y."/>
            <person name="Burford D.C."/>
            <person name="Burrill W."/>
            <person name="Burton J."/>
            <person name="Carder C."/>
            <person name="Carter N.P."/>
            <person name="Chapman J.C."/>
            <person name="Clark S.Y."/>
            <person name="Clark G."/>
            <person name="Clee C.M."/>
            <person name="Clegg S."/>
            <person name="Cobley V."/>
            <person name="Collier R.E."/>
            <person name="Collins J.E."/>
            <person name="Colman L.K."/>
            <person name="Corby N.R."/>
            <person name="Coville G.J."/>
            <person name="Culley K.M."/>
            <person name="Dhami P."/>
            <person name="Davies J."/>
            <person name="Dunn M."/>
            <person name="Earthrowl M.E."/>
            <person name="Ellington A.E."/>
            <person name="Evans K.A."/>
            <person name="Faulkner L."/>
            <person name="Francis M.D."/>
            <person name="Frankish A."/>
            <person name="Frankland J."/>
            <person name="French L."/>
            <person name="Garner P."/>
            <person name="Garnett J."/>
            <person name="Ghori M.J."/>
            <person name="Gilby L.M."/>
            <person name="Gillson C.J."/>
            <person name="Glithero R.J."/>
            <person name="Grafham D.V."/>
            <person name="Grant M."/>
            <person name="Gribble S."/>
            <person name="Griffiths C."/>
            <person name="Griffiths M."/>
            <person name="Hall R."/>
            <person name="Halls K.S."/>
            <person name="Hammond S."/>
            <person name="Harley J.L."/>
            <person name="Hart E.A."/>
            <person name="Heath P.D."/>
            <person name="Heathcott R."/>
            <person name="Holmes S.J."/>
            <person name="Howden P.J."/>
            <person name="Howe K.L."/>
            <person name="Howell G.R."/>
            <person name="Huckle E."/>
            <person name="Humphray S.J."/>
            <person name="Humphries M.D."/>
            <person name="Hunt A.R."/>
            <person name="Johnson C.M."/>
            <person name="Joy A.A."/>
            <person name="Kay M."/>
            <person name="Keenan S.J."/>
            <person name="Kimberley A.M."/>
            <person name="King A."/>
            <person name="Laird G.K."/>
            <person name="Langford C."/>
            <person name="Lawlor S."/>
            <person name="Leongamornlert D.A."/>
            <person name="Leversha M."/>
            <person name="Lloyd C.R."/>
            <person name="Lloyd D.M."/>
            <person name="Loveland J.E."/>
            <person name="Lovell J."/>
            <person name="Martin S."/>
            <person name="Mashreghi-Mohammadi M."/>
            <person name="Maslen G.L."/>
            <person name="Matthews L."/>
            <person name="McCann O.T."/>
            <person name="McLaren S.J."/>
            <person name="McLay K."/>
            <person name="McMurray A."/>
            <person name="Moore M.J."/>
            <person name="Mullikin J.C."/>
            <person name="Niblett D."/>
            <person name="Nickerson T."/>
            <person name="Novik K.L."/>
            <person name="Oliver K."/>
            <person name="Overton-Larty E.K."/>
            <person name="Parker A."/>
            <person name="Patel R."/>
            <person name="Pearce A.V."/>
            <person name="Peck A.I."/>
            <person name="Phillimore B."/>
            <person name="Phillips S."/>
            <person name="Plumb R.W."/>
            <person name="Porter K.M."/>
            <person name="Ramsey Y."/>
            <person name="Ranby S.A."/>
            <person name="Rice C.M."/>
            <person name="Ross M.T."/>
            <person name="Searle S.M."/>
            <person name="Sehra H.K."/>
            <person name="Sheridan E."/>
            <person name="Skuce C.D."/>
            <person name="Smith S."/>
            <person name="Smith M."/>
            <person name="Spraggon L."/>
            <person name="Squares S.L."/>
            <person name="Steward C.A."/>
            <person name="Sycamore N."/>
            <person name="Tamlyn-Hall G."/>
            <person name="Tester J."/>
            <person name="Theaker A.J."/>
            <person name="Thomas D.W."/>
            <person name="Thorpe A."/>
            <person name="Tracey A."/>
            <person name="Tromans A."/>
            <person name="Tubby B."/>
            <person name="Wall M."/>
            <person name="Wallis J.M."/>
            <person name="West A.P."/>
            <person name="White S.S."/>
            <person name="Whitehead S.L."/>
            <person name="Whittaker H."/>
            <person name="Wild A."/>
            <person name="Willey D.J."/>
            <person name="Wilmer T.E."/>
            <person name="Wood J.M."/>
            <person name="Wray P.W."/>
            <person name="Wyatt J.C."/>
            <person name="Young L."/>
            <person name="Younger R.M."/>
            <person name="Bentley D.R."/>
            <person name="Coulson A."/>
            <person name="Durbin R."/>
            <person name="Hubbard T."/>
            <person name="Sulston J.E."/>
            <person name="Dunham I."/>
            <person name="Rogers J."/>
            <person name="Beck S."/>
        </authorList>
    </citation>
    <scope>NUCLEOTIDE SEQUENCE [LARGE SCALE GENOMIC DNA]</scope>
</reference>
<evidence type="ECO:0000256" key="5">
    <source>
        <dbReference type="ARBA" id="ARBA00022725"/>
    </source>
</evidence>
<keyword evidence="9 11" id="KW-0675">Receptor</keyword>
<protein>
    <recommendedName>
        <fullName evidence="12">Olfactory receptor</fullName>
    </recommendedName>
</protein>
<evidence type="ECO:0000256" key="6">
    <source>
        <dbReference type="ARBA" id="ARBA00022989"/>
    </source>
</evidence>
<dbReference type="Antibodypedia" id="57682">
    <property type="antibodies" value="53 antibodies from 17 providers"/>
</dbReference>
<feature type="transmembrane region" description="Helical" evidence="12">
    <location>
        <begin position="62"/>
        <end position="83"/>
    </location>
</feature>
<evidence type="ECO:0000313" key="15">
    <source>
        <dbReference type="Proteomes" id="UP000005640"/>
    </source>
</evidence>
<sequence length="314" mass="34597">GRMSANTSMVTEFLLLGFSHLADLQGLLFSVFLTIYLLTVAGNFLIVVLVSTDAALQSPMYFFLRTLSALEIGYTSVTVPLLLHHLLTGRRHISRSGCALQMFFFLFFGATECCLLAAMAYDRYAAICEPLRYPLLLSHRVCLQLAGSAWACGVLVGLGHTPFIFSLPFCGPNTIPQFFCEIQPVLQLVCGDTSLNELQIILATALLILCPFGLILGSYGRILVTIFRIPSVAGRRKAFSTCSSHLIMVSLFYGTALFIYIRPKASYDPATDPLVSLFYAVVTPILNPIIYSLRNTEVKAALKRTIQKTVPMEI</sequence>
<reference evidence="14" key="4">
    <citation type="submission" date="2025-05" db="UniProtKB">
        <authorList>
            <consortium name="Ensembl"/>
        </authorList>
    </citation>
    <scope>IDENTIFICATION</scope>
</reference>
<keyword evidence="3 12" id="KW-0716">Sensory transduction</keyword>
<dbReference type="ExpressionAtlas" id="A0A087WY02">
    <property type="expression patterns" value="baseline and differential"/>
</dbReference>